<dbReference type="Proteomes" id="UP000326396">
    <property type="component" value="Linkage Group LG7"/>
</dbReference>
<feature type="domain" description="Myb-like" evidence="4">
    <location>
        <begin position="7"/>
        <end position="58"/>
    </location>
</feature>
<comment type="subcellular location">
    <subcellularLocation>
        <location evidence="1">Nucleus</location>
    </subcellularLocation>
</comment>
<dbReference type="InterPro" id="IPR001005">
    <property type="entry name" value="SANT/Myb"/>
</dbReference>
<dbReference type="GO" id="GO:0005634">
    <property type="term" value="C:nucleus"/>
    <property type="evidence" value="ECO:0007669"/>
    <property type="project" value="UniProtKB-SubCell"/>
</dbReference>
<evidence type="ECO:0000256" key="2">
    <source>
        <dbReference type="ARBA" id="ARBA00023242"/>
    </source>
</evidence>
<evidence type="ECO:0000256" key="3">
    <source>
        <dbReference type="SAM" id="MobiDB-lite"/>
    </source>
</evidence>
<name>A0A5N6M4T7_9ASTR</name>
<keyword evidence="7" id="KW-1185">Reference proteome</keyword>
<dbReference type="OrthoDB" id="2143914at2759"/>
<evidence type="ECO:0000259" key="5">
    <source>
        <dbReference type="PROSITE" id="PS51294"/>
    </source>
</evidence>
<feature type="domain" description="HTH myb-type" evidence="5">
    <location>
        <begin position="7"/>
        <end position="50"/>
    </location>
</feature>
<dbReference type="SUPFAM" id="SSF46689">
    <property type="entry name" value="Homeodomain-like"/>
    <property type="match status" value="1"/>
</dbReference>
<dbReference type="CDD" id="cd00167">
    <property type="entry name" value="SANT"/>
    <property type="match status" value="1"/>
</dbReference>
<dbReference type="Pfam" id="PF00249">
    <property type="entry name" value="Myb_DNA-binding"/>
    <property type="match status" value="1"/>
</dbReference>
<dbReference type="EMBL" id="SZYD01000017">
    <property type="protein sequence ID" value="KAD3068762.1"/>
    <property type="molecule type" value="Genomic_DNA"/>
</dbReference>
<keyword evidence="2" id="KW-0539">Nucleus</keyword>
<evidence type="ECO:0000259" key="4">
    <source>
        <dbReference type="PROSITE" id="PS50090"/>
    </source>
</evidence>
<dbReference type="AlphaFoldDB" id="A0A5N6M4T7"/>
<evidence type="ECO:0000313" key="7">
    <source>
        <dbReference type="Proteomes" id="UP000326396"/>
    </source>
</evidence>
<proteinExistence type="predicted"/>
<dbReference type="Gene3D" id="1.10.10.60">
    <property type="entry name" value="Homeodomain-like"/>
    <property type="match status" value="1"/>
</dbReference>
<dbReference type="PROSITE" id="PS50090">
    <property type="entry name" value="MYB_LIKE"/>
    <property type="match status" value="1"/>
</dbReference>
<sequence length="89" mass="9452">MAGSNKDMDRIKGPWSPEEDEMLQQLVEKHGPRNWSLIGKSIPGRSGKSVSGKRDTDIANADVSGNKFVTSAAFAGAYSRDAVAAGSDQ</sequence>
<dbReference type="InterPro" id="IPR009057">
    <property type="entry name" value="Homeodomain-like_sf"/>
</dbReference>
<gene>
    <name evidence="6" type="ORF">E3N88_36642</name>
</gene>
<reference evidence="6 7" key="1">
    <citation type="submission" date="2019-05" db="EMBL/GenBank/DDBJ databases">
        <title>Mikania micrantha, genome provides insights into the molecular mechanism of rapid growth.</title>
        <authorList>
            <person name="Liu B."/>
        </authorList>
    </citation>
    <scope>NUCLEOTIDE SEQUENCE [LARGE SCALE GENOMIC DNA]</scope>
    <source>
        <strain evidence="6">NLD-2019</strain>
        <tissue evidence="6">Leaf</tissue>
    </source>
</reference>
<protein>
    <submittedName>
        <fullName evidence="6">Uncharacterized protein</fullName>
    </submittedName>
</protein>
<feature type="region of interest" description="Disordered" evidence="3">
    <location>
        <begin position="32"/>
        <end position="55"/>
    </location>
</feature>
<organism evidence="6 7">
    <name type="scientific">Mikania micrantha</name>
    <name type="common">bitter vine</name>
    <dbReference type="NCBI Taxonomy" id="192012"/>
    <lineage>
        <taxon>Eukaryota</taxon>
        <taxon>Viridiplantae</taxon>
        <taxon>Streptophyta</taxon>
        <taxon>Embryophyta</taxon>
        <taxon>Tracheophyta</taxon>
        <taxon>Spermatophyta</taxon>
        <taxon>Magnoliopsida</taxon>
        <taxon>eudicotyledons</taxon>
        <taxon>Gunneridae</taxon>
        <taxon>Pentapetalae</taxon>
        <taxon>asterids</taxon>
        <taxon>campanulids</taxon>
        <taxon>Asterales</taxon>
        <taxon>Asteraceae</taxon>
        <taxon>Asteroideae</taxon>
        <taxon>Heliantheae alliance</taxon>
        <taxon>Eupatorieae</taxon>
        <taxon>Mikania</taxon>
    </lineage>
</organism>
<dbReference type="InterPro" id="IPR017930">
    <property type="entry name" value="Myb_dom"/>
</dbReference>
<comment type="caution">
    <text evidence="6">The sequence shown here is derived from an EMBL/GenBank/DDBJ whole genome shotgun (WGS) entry which is preliminary data.</text>
</comment>
<evidence type="ECO:0000256" key="1">
    <source>
        <dbReference type="ARBA" id="ARBA00004123"/>
    </source>
</evidence>
<accession>A0A5N6M4T7</accession>
<evidence type="ECO:0000313" key="6">
    <source>
        <dbReference type="EMBL" id="KAD3068762.1"/>
    </source>
</evidence>
<dbReference type="PROSITE" id="PS51294">
    <property type="entry name" value="HTH_MYB"/>
    <property type="match status" value="1"/>
</dbReference>
<dbReference type="SMART" id="SM00717">
    <property type="entry name" value="SANT"/>
    <property type="match status" value="1"/>
</dbReference>